<comment type="caution">
    <text evidence="1">The sequence shown here is derived from an EMBL/GenBank/DDBJ whole genome shotgun (WGS) entry which is preliminary data.</text>
</comment>
<accession>A0ACB9ZL38</accession>
<protein>
    <submittedName>
        <fullName evidence="1">Uncharacterized protein</fullName>
    </submittedName>
</protein>
<name>A0ACB9ZL38_CATRO</name>
<reference evidence="2" key="1">
    <citation type="journal article" date="2023" name="Nat. Plants">
        <title>Single-cell RNA sequencing provides a high-resolution roadmap for understanding the multicellular compartmentation of specialized metabolism.</title>
        <authorList>
            <person name="Sun S."/>
            <person name="Shen X."/>
            <person name="Li Y."/>
            <person name="Li Y."/>
            <person name="Wang S."/>
            <person name="Li R."/>
            <person name="Zhang H."/>
            <person name="Shen G."/>
            <person name="Guo B."/>
            <person name="Wei J."/>
            <person name="Xu J."/>
            <person name="St-Pierre B."/>
            <person name="Chen S."/>
            <person name="Sun C."/>
        </authorList>
    </citation>
    <scope>NUCLEOTIDE SEQUENCE [LARGE SCALE GENOMIC DNA]</scope>
</reference>
<dbReference type="EMBL" id="CM044708">
    <property type="protein sequence ID" value="KAI5648394.1"/>
    <property type="molecule type" value="Genomic_DNA"/>
</dbReference>
<evidence type="ECO:0000313" key="2">
    <source>
        <dbReference type="Proteomes" id="UP001060085"/>
    </source>
</evidence>
<sequence length="140" mass="15973">MSTDGHLPTQSHQEGTSNPTRINKNETLRSMRQLIEGLARQFKSVAKDELKKGKSSPTIEQRVGDNLSSFNLSYHQRPFDNVSTYGYHDMPVQNSYPFHEGGYQGRLQVRGARRGGLGGRGHHRPQEEFPRHEAWNEDNL</sequence>
<evidence type="ECO:0000313" key="1">
    <source>
        <dbReference type="EMBL" id="KAI5648394.1"/>
    </source>
</evidence>
<organism evidence="1 2">
    <name type="scientific">Catharanthus roseus</name>
    <name type="common">Madagascar periwinkle</name>
    <name type="synonym">Vinca rosea</name>
    <dbReference type="NCBI Taxonomy" id="4058"/>
    <lineage>
        <taxon>Eukaryota</taxon>
        <taxon>Viridiplantae</taxon>
        <taxon>Streptophyta</taxon>
        <taxon>Embryophyta</taxon>
        <taxon>Tracheophyta</taxon>
        <taxon>Spermatophyta</taxon>
        <taxon>Magnoliopsida</taxon>
        <taxon>eudicotyledons</taxon>
        <taxon>Gunneridae</taxon>
        <taxon>Pentapetalae</taxon>
        <taxon>asterids</taxon>
        <taxon>lamiids</taxon>
        <taxon>Gentianales</taxon>
        <taxon>Apocynaceae</taxon>
        <taxon>Rauvolfioideae</taxon>
        <taxon>Vinceae</taxon>
        <taxon>Catharanthinae</taxon>
        <taxon>Catharanthus</taxon>
    </lineage>
</organism>
<gene>
    <name evidence="1" type="ORF">M9H77_34399</name>
</gene>
<dbReference type="Proteomes" id="UP001060085">
    <property type="component" value="Linkage Group LG08"/>
</dbReference>
<keyword evidence="2" id="KW-1185">Reference proteome</keyword>
<proteinExistence type="predicted"/>